<dbReference type="Gene3D" id="3.90.550.10">
    <property type="entry name" value="Spore Coat Polysaccharide Biosynthesis Protein SpsA, Chain A"/>
    <property type="match status" value="1"/>
</dbReference>
<gene>
    <name evidence="5" type="primary">epsE_1</name>
    <name evidence="5" type="ORF">OJF2_03900</name>
</gene>
<evidence type="ECO:0000313" key="5">
    <source>
        <dbReference type="EMBL" id="QEH31923.1"/>
    </source>
</evidence>
<dbReference type="Proteomes" id="UP000324233">
    <property type="component" value="Chromosome"/>
</dbReference>
<dbReference type="EMBL" id="CP042997">
    <property type="protein sequence ID" value="QEH31923.1"/>
    <property type="molecule type" value="Genomic_DNA"/>
</dbReference>
<evidence type="ECO:0000256" key="3">
    <source>
        <dbReference type="ARBA" id="ARBA00022679"/>
    </source>
</evidence>
<name>A0A5B9VU72_9BACT</name>
<proteinExistence type="inferred from homology"/>
<evidence type="ECO:0000256" key="1">
    <source>
        <dbReference type="ARBA" id="ARBA00006739"/>
    </source>
</evidence>
<protein>
    <submittedName>
        <fullName evidence="5">Glycosyltransferase EpsE</fullName>
        <ecNumber evidence="5">2.4.-.-</ecNumber>
    </submittedName>
</protein>
<evidence type="ECO:0000259" key="4">
    <source>
        <dbReference type="Pfam" id="PF00535"/>
    </source>
</evidence>
<evidence type="ECO:0000256" key="2">
    <source>
        <dbReference type="ARBA" id="ARBA00022676"/>
    </source>
</evidence>
<dbReference type="GO" id="GO:0016757">
    <property type="term" value="F:glycosyltransferase activity"/>
    <property type="evidence" value="ECO:0007669"/>
    <property type="project" value="UniProtKB-KW"/>
</dbReference>
<evidence type="ECO:0000313" key="6">
    <source>
        <dbReference type="Proteomes" id="UP000324233"/>
    </source>
</evidence>
<dbReference type="OrthoDB" id="9772170at2"/>
<sequence>MSHMPRISVCMSVYNGERYLDEAIDSILAQTCGDFEFLIIDDGSTDGSRAILERYAARDVRIRLNSRPNTGLAVALNEMIAMARGEYIARMDADDFSLPERFEKQLAFLDENPEYDLVGSRVTIIDPNGSPLGVMGDCLTHEEIDAALIGAKGQMIYHPAVMMRKRAVEEAGGYRAEYKVAQDLDLFLRMAERGRLANLAEPLLRYREHLDKVGHTRTAEQNNVIIRALSDAHRRRGLGPFALPPDAPVHQPVSVAKRRRIWAWWALSSGYVATARKHALASVARDPLGLESWRVLYCTLRGH</sequence>
<dbReference type="PANTHER" id="PTHR43685">
    <property type="entry name" value="GLYCOSYLTRANSFERASE"/>
    <property type="match status" value="1"/>
</dbReference>
<reference evidence="5 6" key="1">
    <citation type="submission" date="2019-08" db="EMBL/GenBank/DDBJ databases">
        <title>Deep-cultivation of Planctomycetes and their phenomic and genomic characterization uncovers novel biology.</title>
        <authorList>
            <person name="Wiegand S."/>
            <person name="Jogler M."/>
            <person name="Boedeker C."/>
            <person name="Pinto D."/>
            <person name="Vollmers J."/>
            <person name="Rivas-Marin E."/>
            <person name="Kohn T."/>
            <person name="Peeters S.H."/>
            <person name="Heuer A."/>
            <person name="Rast P."/>
            <person name="Oberbeckmann S."/>
            <person name="Bunk B."/>
            <person name="Jeske O."/>
            <person name="Meyerdierks A."/>
            <person name="Storesund J.E."/>
            <person name="Kallscheuer N."/>
            <person name="Luecker S."/>
            <person name="Lage O.M."/>
            <person name="Pohl T."/>
            <person name="Merkel B.J."/>
            <person name="Hornburger P."/>
            <person name="Mueller R.-W."/>
            <person name="Bruemmer F."/>
            <person name="Labrenz M."/>
            <person name="Spormann A.M."/>
            <person name="Op den Camp H."/>
            <person name="Overmann J."/>
            <person name="Amann R."/>
            <person name="Jetten M.S.M."/>
            <person name="Mascher T."/>
            <person name="Medema M.H."/>
            <person name="Devos D.P."/>
            <person name="Kaster A.-K."/>
            <person name="Ovreas L."/>
            <person name="Rohde M."/>
            <person name="Galperin M.Y."/>
            <person name="Jogler C."/>
        </authorList>
    </citation>
    <scope>NUCLEOTIDE SEQUENCE [LARGE SCALE GENOMIC DNA]</scope>
    <source>
        <strain evidence="5 6">OJF2</strain>
    </source>
</reference>
<keyword evidence="3 5" id="KW-0808">Transferase</keyword>
<keyword evidence="2 5" id="KW-0328">Glycosyltransferase</keyword>
<organism evidence="5 6">
    <name type="scientific">Aquisphaera giovannonii</name>
    <dbReference type="NCBI Taxonomy" id="406548"/>
    <lineage>
        <taxon>Bacteria</taxon>
        <taxon>Pseudomonadati</taxon>
        <taxon>Planctomycetota</taxon>
        <taxon>Planctomycetia</taxon>
        <taxon>Isosphaerales</taxon>
        <taxon>Isosphaeraceae</taxon>
        <taxon>Aquisphaera</taxon>
    </lineage>
</organism>
<dbReference type="RefSeq" id="WP_148590731.1">
    <property type="nucleotide sequence ID" value="NZ_CP042997.1"/>
</dbReference>
<dbReference type="InterPro" id="IPR050834">
    <property type="entry name" value="Glycosyltransf_2"/>
</dbReference>
<dbReference type="InterPro" id="IPR001173">
    <property type="entry name" value="Glyco_trans_2-like"/>
</dbReference>
<dbReference type="KEGG" id="agv:OJF2_03900"/>
<dbReference type="PANTHER" id="PTHR43685:SF5">
    <property type="entry name" value="GLYCOSYLTRANSFERASE EPSE-RELATED"/>
    <property type="match status" value="1"/>
</dbReference>
<dbReference type="SUPFAM" id="SSF53448">
    <property type="entry name" value="Nucleotide-diphospho-sugar transferases"/>
    <property type="match status" value="1"/>
</dbReference>
<dbReference type="Pfam" id="PF00535">
    <property type="entry name" value="Glycos_transf_2"/>
    <property type="match status" value="1"/>
</dbReference>
<dbReference type="AlphaFoldDB" id="A0A5B9VU72"/>
<accession>A0A5B9VU72</accession>
<feature type="domain" description="Glycosyltransferase 2-like" evidence="4">
    <location>
        <begin position="8"/>
        <end position="169"/>
    </location>
</feature>
<comment type="similarity">
    <text evidence="1">Belongs to the glycosyltransferase 2 family.</text>
</comment>
<dbReference type="EC" id="2.4.-.-" evidence="5"/>
<keyword evidence="6" id="KW-1185">Reference proteome</keyword>
<dbReference type="InterPro" id="IPR029044">
    <property type="entry name" value="Nucleotide-diphossugar_trans"/>
</dbReference>